<protein>
    <submittedName>
        <fullName evidence="1">Uncharacterized protein</fullName>
    </submittedName>
</protein>
<comment type="caution">
    <text evidence="1">The sequence shown here is derived from an EMBL/GenBank/DDBJ whole genome shotgun (WGS) entry which is preliminary data.</text>
</comment>
<keyword evidence="2" id="KW-1185">Reference proteome</keyword>
<evidence type="ECO:0000313" key="2">
    <source>
        <dbReference type="Proteomes" id="UP001212997"/>
    </source>
</evidence>
<accession>A0AAD5VDK0</accession>
<gene>
    <name evidence="1" type="ORF">NLI96_g2190</name>
</gene>
<proteinExistence type="predicted"/>
<dbReference type="AlphaFoldDB" id="A0AAD5VDK0"/>
<organism evidence="1 2">
    <name type="scientific">Meripilus lineatus</name>
    <dbReference type="NCBI Taxonomy" id="2056292"/>
    <lineage>
        <taxon>Eukaryota</taxon>
        <taxon>Fungi</taxon>
        <taxon>Dikarya</taxon>
        <taxon>Basidiomycota</taxon>
        <taxon>Agaricomycotina</taxon>
        <taxon>Agaricomycetes</taxon>
        <taxon>Polyporales</taxon>
        <taxon>Meripilaceae</taxon>
        <taxon>Meripilus</taxon>
    </lineage>
</organism>
<sequence>MILPLRKVTQSRLSSRVSDAFPNSRKSPTEAMLRLSASLSVVTEHPLVTRELSTTTGSICIHNAACQRTRHTFIRSAITDICQEIHLPHLHSHPPACLYPFQCGPSNDVCVGSSSMDKVESPSGDFRRWDLCSCLLVCRDWVPKSRIELYRYVQLDNKQRALGFVEIVTAFPPLGKYVRGLRFDCSSDVKGDSDEKCVDWFYKVHQGLAPHLQNLALLEYQWPPAVHATFFLLPSRFHSVSHLRLFRLSFWSFRETVRLLNRFTQLEELVVGPCNWGENIPSLVYSRKTSGKNAPNPVPAHFELIKGSMTEGNGCDVMVGWLAKSRLSTSLCSIKLRVDLTTSESLRDVLYQCSGTLESIELQIPTLSDYSEMTWMPAISMCGRLQSFGFRLMRWGLEQGDPGEIPEPHPHLLFVESLSSLPKSLRSISLELPMVGLLPNLFTFDVILEFWEAFDKDLGGPKFSHLTCAELLWSIWSPSRKPIVDKLCDMLKKGDFARYMPNLYKRGILRCGDRGQRVRRVYPISEPSVALAARDREAWKDSYLPRMFSYDTSYPSLR</sequence>
<name>A0AAD5VDK0_9APHY</name>
<evidence type="ECO:0000313" key="1">
    <source>
        <dbReference type="EMBL" id="KAJ3489343.1"/>
    </source>
</evidence>
<dbReference type="EMBL" id="JANAWD010000047">
    <property type="protein sequence ID" value="KAJ3489343.1"/>
    <property type="molecule type" value="Genomic_DNA"/>
</dbReference>
<dbReference type="Proteomes" id="UP001212997">
    <property type="component" value="Unassembled WGS sequence"/>
</dbReference>
<reference evidence="1" key="1">
    <citation type="submission" date="2022-07" db="EMBL/GenBank/DDBJ databases">
        <title>Genome Sequence of Physisporinus lineatus.</title>
        <authorList>
            <person name="Buettner E."/>
        </authorList>
    </citation>
    <scope>NUCLEOTIDE SEQUENCE</scope>
    <source>
        <strain evidence="1">VT162</strain>
    </source>
</reference>